<accession>A0ABW5N4Z2</accession>
<organism evidence="2 3">
    <name type="scientific">Croceitalea marina</name>
    <dbReference type="NCBI Taxonomy" id="1775166"/>
    <lineage>
        <taxon>Bacteria</taxon>
        <taxon>Pseudomonadati</taxon>
        <taxon>Bacteroidota</taxon>
        <taxon>Flavobacteriia</taxon>
        <taxon>Flavobacteriales</taxon>
        <taxon>Flavobacteriaceae</taxon>
        <taxon>Croceitalea</taxon>
    </lineage>
</organism>
<evidence type="ECO:0000313" key="3">
    <source>
        <dbReference type="Proteomes" id="UP001597526"/>
    </source>
</evidence>
<proteinExistence type="predicted"/>
<feature type="signal peptide" evidence="1">
    <location>
        <begin position="1"/>
        <end position="20"/>
    </location>
</feature>
<reference evidence="3" key="1">
    <citation type="journal article" date="2019" name="Int. J. Syst. Evol. Microbiol.">
        <title>The Global Catalogue of Microorganisms (GCM) 10K type strain sequencing project: providing services to taxonomists for standard genome sequencing and annotation.</title>
        <authorList>
            <consortium name="The Broad Institute Genomics Platform"/>
            <consortium name="The Broad Institute Genome Sequencing Center for Infectious Disease"/>
            <person name="Wu L."/>
            <person name="Ma J."/>
        </authorList>
    </citation>
    <scope>NUCLEOTIDE SEQUENCE [LARGE SCALE GENOMIC DNA]</scope>
    <source>
        <strain evidence="3">KCTC 52368</strain>
    </source>
</reference>
<dbReference type="EMBL" id="JBHULB010000083">
    <property type="protein sequence ID" value="MFD2589179.1"/>
    <property type="molecule type" value="Genomic_DNA"/>
</dbReference>
<evidence type="ECO:0000313" key="2">
    <source>
        <dbReference type="EMBL" id="MFD2589179.1"/>
    </source>
</evidence>
<comment type="caution">
    <text evidence="2">The sequence shown here is derived from an EMBL/GenBank/DDBJ whole genome shotgun (WGS) entry which is preliminary data.</text>
</comment>
<dbReference type="RefSeq" id="WP_377768655.1">
    <property type="nucleotide sequence ID" value="NZ_JBHULB010000083.1"/>
</dbReference>
<name>A0ABW5N4Z2_9FLAO</name>
<gene>
    <name evidence="2" type="ORF">ACFSQJ_19805</name>
</gene>
<evidence type="ECO:0000256" key="1">
    <source>
        <dbReference type="SAM" id="SignalP"/>
    </source>
</evidence>
<sequence length="131" mass="14674">MKKIKIIVSILVLSSNALIAQTYVSPKQRTTTNGFADRVETELVKKIIIDENSFHAGLPDGDILSGSIELFRTIERDNEKRTVYKIVSGGILSINDDLEDDNWDSIVINLLATSKKKVYTFWLTKGNKGDD</sequence>
<keyword evidence="1" id="KW-0732">Signal</keyword>
<dbReference type="Proteomes" id="UP001597526">
    <property type="component" value="Unassembled WGS sequence"/>
</dbReference>
<feature type="chain" id="PRO_5045890898" description="PLAT domain-containing protein" evidence="1">
    <location>
        <begin position="21"/>
        <end position="131"/>
    </location>
</feature>
<keyword evidence="3" id="KW-1185">Reference proteome</keyword>
<evidence type="ECO:0008006" key="4">
    <source>
        <dbReference type="Google" id="ProtNLM"/>
    </source>
</evidence>
<protein>
    <recommendedName>
        <fullName evidence="4">PLAT domain-containing protein</fullName>
    </recommendedName>
</protein>